<dbReference type="InterPro" id="IPR011662">
    <property type="entry name" value="Secretin/TonB_short_N"/>
</dbReference>
<comment type="similarity">
    <text evidence="10 11">Belongs to the TonB-dependent receptor family.</text>
</comment>
<keyword evidence="6" id="KW-0408">Iron</keyword>
<evidence type="ECO:0000256" key="10">
    <source>
        <dbReference type="PROSITE-ProRule" id="PRU01360"/>
    </source>
</evidence>
<dbReference type="Pfam" id="PF00593">
    <property type="entry name" value="TonB_dep_Rec_b-barrel"/>
    <property type="match status" value="1"/>
</dbReference>
<organism evidence="13 14">
    <name type="scientific">Proteiniphilum saccharofermentans</name>
    <dbReference type="NCBI Taxonomy" id="1642647"/>
    <lineage>
        <taxon>Bacteria</taxon>
        <taxon>Pseudomonadati</taxon>
        <taxon>Bacteroidota</taxon>
        <taxon>Bacteroidia</taxon>
        <taxon>Bacteroidales</taxon>
        <taxon>Dysgonomonadaceae</taxon>
        <taxon>Proteiniphilum</taxon>
    </lineage>
</organism>
<evidence type="ECO:0000256" key="7">
    <source>
        <dbReference type="ARBA" id="ARBA00023077"/>
    </source>
</evidence>
<dbReference type="Gene3D" id="2.60.40.1120">
    <property type="entry name" value="Carboxypeptidase-like, regulatory domain"/>
    <property type="match status" value="1"/>
</dbReference>
<feature type="domain" description="Secretin/TonB short N-terminal" evidence="12">
    <location>
        <begin position="69"/>
        <end position="120"/>
    </location>
</feature>
<dbReference type="InterPro" id="IPR036942">
    <property type="entry name" value="Beta-barrel_TonB_sf"/>
</dbReference>
<dbReference type="SMART" id="SM00965">
    <property type="entry name" value="STN"/>
    <property type="match status" value="1"/>
</dbReference>
<sequence length="1124" mass="125610">MTKKVSILIKDANTRKTFRIMKLITLFLAIGISISYAGNSYSQATTLSLKLKNRTVREVFTEIEKHSEYIFLYNRDTLDPERVVSINVKEETISEVLDKLFAGTDNIYKVSDRQVYISKAPKQENFTKEIQQQKRQVSGKVTDENGEPVIGANIMEKGTTNGTVTDIDGNFTLEVDENSSLQISYIGYLSVNINTSGKNKIDVTLQEDLKGLEEVVVVGYGTQKKANLTGSVVSVDLQEISKRKVGQTSMALQGIVPGLTVTQSSGQPGADGGTLRIRGITTLGENNPLILVDGVEMGINNIDPAMIESISVLKDAASAAIYGTRAANGVILITTKRAQADKFIVTYNGYMGFQQPTTLPKKVNAIDHMEMLSIAQKNAGTNPTFDDAYIQNYKNNMHIDPDAYPNVDWFNEVLTESGFSHNHFLTLSGGSNRIRTIVNIGYYDQNGIIPNTKYNRYTLRVNMDMDVSRKIATQIDAHLAMGKRKEPNQGVGSIVHYSFRTPAIFPMQFSNGDWGYAYNGLNARAMAIDGGLKHTENPSATLNLGLTYKPADWLVFQGNYNPNYYALFTSAFNKAITTFYSDGSQAFTQPTNSELTEKTDMGLTHLLTATGTASKSFHQNNFKLLLGYQQESTRVKWHSGYREGFQFPQYTVLNAGSEEIQKANGSESEIALRSYFGRLNYDYAGKYLLEANMRYDGTSRFAKANRWGFFPSFSAGWRVSEEDFWQTLVQTISNFKVRASWGELGNQNVGGYYPSYQTISMDFPYVSNNTVIDGAGISTLVNEELIWETTRMTGVGVDLGFGNKLDVVADYYYRKTHDILLRLDIPPTIGFGAPYQNAGVMENKGWDVSVTYRDNAGPFNYKMSFNLSDVQNKILDLKGQDQTSLIANREGHPFRSFYGFEADGYIQDSDYDTEGKYKHATQFAGFGRGDIKYKDQLTVDTDGDGIPDSGDGIINDADKVVIGSSIPRFTYGLNFYGEYKGFDLSFLIQGIGKLKGYLGGQAIQPFYVGGTALEMHKDYWTPENTEASFPRLYFNGTNNTQYSSFWLKDASYMRLKNLQIGYTLPQHFSKKMSINNIRVYANGDNLLTFDNFWDGYDVENTNNVTSAAYYPMVKNFTFGVEISF</sequence>
<keyword evidence="4" id="KW-0406">Ion transport</keyword>
<evidence type="ECO:0000256" key="6">
    <source>
        <dbReference type="ARBA" id="ARBA00023004"/>
    </source>
</evidence>
<dbReference type="AlphaFoldDB" id="A0A1R3T5D0"/>
<keyword evidence="2 10" id="KW-0813">Transport</keyword>
<evidence type="ECO:0000256" key="3">
    <source>
        <dbReference type="ARBA" id="ARBA00022452"/>
    </source>
</evidence>
<dbReference type="Pfam" id="PF07660">
    <property type="entry name" value="STN"/>
    <property type="match status" value="1"/>
</dbReference>
<evidence type="ECO:0000313" key="14">
    <source>
        <dbReference type="Proteomes" id="UP000187464"/>
    </source>
</evidence>
<evidence type="ECO:0000256" key="8">
    <source>
        <dbReference type="ARBA" id="ARBA00023136"/>
    </source>
</evidence>
<dbReference type="PROSITE" id="PS52016">
    <property type="entry name" value="TONB_DEPENDENT_REC_3"/>
    <property type="match status" value="1"/>
</dbReference>
<dbReference type="EMBL" id="LT605205">
    <property type="protein sequence ID" value="SCD19175.1"/>
    <property type="molecule type" value="Genomic_DNA"/>
</dbReference>
<evidence type="ECO:0000256" key="5">
    <source>
        <dbReference type="ARBA" id="ARBA00022692"/>
    </source>
</evidence>
<keyword evidence="7 11" id="KW-0798">TonB box</keyword>
<dbReference type="InterPro" id="IPR008969">
    <property type="entry name" value="CarboxyPept-like_regulatory"/>
</dbReference>
<dbReference type="GO" id="GO:0009279">
    <property type="term" value="C:cell outer membrane"/>
    <property type="evidence" value="ECO:0007669"/>
    <property type="project" value="UniProtKB-SubCell"/>
</dbReference>
<proteinExistence type="inferred from homology"/>
<dbReference type="Pfam" id="PF07715">
    <property type="entry name" value="Plug"/>
    <property type="match status" value="1"/>
</dbReference>
<evidence type="ECO:0000259" key="12">
    <source>
        <dbReference type="SMART" id="SM00965"/>
    </source>
</evidence>
<reference evidence="13 14" key="1">
    <citation type="submission" date="2016-08" db="EMBL/GenBank/DDBJ databases">
        <authorList>
            <person name="Seilhamer J.J."/>
        </authorList>
    </citation>
    <scope>NUCLEOTIDE SEQUENCE [LARGE SCALE GENOMIC DNA]</scope>
    <source>
        <strain evidence="13">M3/6</strain>
    </source>
</reference>
<dbReference type="InterPro" id="IPR039426">
    <property type="entry name" value="TonB-dep_rcpt-like"/>
</dbReference>
<dbReference type="FunFam" id="2.60.40.1120:FF:000003">
    <property type="entry name" value="Outer membrane protein Omp121"/>
    <property type="match status" value="1"/>
</dbReference>
<evidence type="ECO:0000256" key="11">
    <source>
        <dbReference type="RuleBase" id="RU003357"/>
    </source>
</evidence>
<dbReference type="InterPro" id="IPR037066">
    <property type="entry name" value="Plug_dom_sf"/>
</dbReference>
<keyword evidence="3 10" id="KW-1134">Transmembrane beta strand</keyword>
<keyword evidence="8 10" id="KW-0472">Membrane</keyword>
<dbReference type="InterPro" id="IPR000531">
    <property type="entry name" value="Beta-barrel_TonB"/>
</dbReference>
<evidence type="ECO:0000256" key="2">
    <source>
        <dbReference type="ARBA" id="ARBA00022448"/>
    </source>
</evidence>
<dbReference type="GO" id="GO:0006826">
    <property type="term" value="P:iron ion transport"/>
    <property type="evidence" value="ECO:0007669"/>
    <property type="project" value="UniProtKB-KW"/>
</dbReference>
<dbReference type="KEGG" id="psac:PSM36_0341"/>
<name>A0A1R3T5D0_9BACT</name>
<dbReference type="FunFam" id="2.170.130.10:FF:000003">
    <property type="entry name" value="SusC/RagA family TonB-linked outer membrane protein"/>
    <property type="match status" value="1"/>
</dbReference>
<dbReference type="STRING" id="1642647.PSM36_0341"/>
<dbReference type="Proteomes" id="UP000187464">
    <property type="component" value="Chromosome I"/>
</dbReference>
<dbReference type="InterPro" id="IPR023996">
    <property type="entry name" value="TonB-dep_OMP_SusC/RagA"/>
</dbReference>
<evidence type="ECO:0000256" key="1">
    <source>
        <dbReference type="ARBA" id="ARBA00004571"/>
    </source>
</evidence>
<dbReference type="NCBIfam" id="TIGR04056">
    <property type="entry name" value="OMP_RagA_SusC"/>
    <property type="match status" value="1"/>
</dbReference>
<accession>A0A1R3T5D0</accession>
<dbReference type="Gene3D" id="2.170.130.10">
    <property type="entry name" value="TonB-dependent receptor, plug domain"/>
    <property type="match status" value="1"/>
</dbReference>
<evidence type="ECO:0000256" key="4">
    <source>
        <dbReference type="ARBA" id="ARBA00022496"/>
    </source>
</evidence>
<dbReference type="InterPro" id="IPR012910">
    <property type="entry name" value="Plug_dom"/>
</dbReference>
<evidence type="ECO:0000256" key="9">
    <source>
        <dbReference type="ARBA" id="ARBA00023237"/>
    </source>
</evidence>
<gene>
    <name evidence="13" type="ORF">PSM36_0341</name>
</gene>
<keyword evidence="9 10" id="KW-0998">Cell outer membrane</keyword>
<evidence type="ECO:0000313" key="13">
    <source>
        <dbReference type="EMBL" id="SCD19175.1"/>
    </source>
</evidence>
<keyword evidence="5 10" id="KW-0812">Transmembrane</keyword>
<dbReference type="Gene3D" id="2.40.170.20">
    <property type="entry name" value="TonB-dependent receptor, beta-barrel domain"/>
    <property type="match status" value="1"/>
</dbReference>
<dbReference type="Pfam" id="PF13715">
    <property type="entry name" value="CarbopepD_reg_2"/>
    <property type="match status" value="1"/>
</dbReference>
<dbReference type="NCBIfam" id="TIGR04057">
    <property type="entry name" value="SusC_RagA_signa"/>
    <property type="match status" value="1"/>
</dbReference>
<keyword evidence="4" id="KW-0410">Iron transport</keyword>
<dbReference type="SUPFAM" id="SSF49464">
    <property type="entry name" value="Carboxypeptidase regulatory domain-like"/>
    <property type="match status" value="1"/>
</dbReference>
<protein>
    <submittedName>
        <fullName evidence="13">SusC/RagA family</fullName>
    </submittedName>
</protein>
<dbReference type="InterPro" id="IPR023997">
    <property type="entry name" value="TonB-dep_OMP_SusC/RagA_CS"/>
</dbReference>
<comment type="subcellular location">
    <subcellularLocation>
        <location evidence="1 10">Cell outer membrane</location>
        <topology evidence="1 10">Multi-pass membrane protein</topology>
    </subcellularLocation>
</comment>
<dbReference type="SUPFAM" id="SSF56935">
    <property type="entry name" value="Porins"/>
    <property type="match status" value="1"/>
</dbReference>
<keyword evidence="14" id="KW-1185">Reference proteome</keyword>